<evidence type="ECO:0000256" key="1">
    <source>
        <dbReference type="ARBA" id="ARBA00000439"/>
    </source>
</evidence>
<organism evidence="12">
    <name type="scientific">Streptomyces sp. R21</name>
    <dbReference type="NCBI Taxonomy" id="3238627"/>
    <lineage>
        <taxon>Bacteria</taxon>
        <taxon>Bacillati</taxon>
        <taxon>Actinomycetota</taxon>
        <taxon>Actinomycetes</taxon>
        <taxon>Kitasatosporales</taxon>
        <taxon>Streptomycetaceae</taxon>
        <taxon>Streptomyces</taxon>
    </lineage>
</organism>
<evidence type="ECO:0000256" key="8">
    <source>
        <dbReference type="ARBA" id="ARBA00031423"/>
    </source>
</evidence>
<sequence length="726" mass="78102">MPSTRELQELARLHGVATHYTTDLGRRIEASPETLRAVLGALGVDAGTPGGVRAALAERRQRLATRLLPPSVVLRAGRPPAHLAAPSGAELWVETEDGRSHRVGSLGKELADFPVGRHTLHAARGTHAENVPLLIAPERLAGPAHRSWGFLVQLYSVLSGRSWGMGDLGDLADLAGWAGGLGADFLQLNPLHAYVPGPLTDPSPYRPSSRRHPDPMNLRVEAIPEFAALTPADRDTAARLAAEARGLRDGVLAGGLIDRRAVRELKLRALELVHRVPLNPARRADYQRYVDAEGPGLADYALWCALAEVHGSHWRSWPAALRSPEGSGIAAARAERADRIEFHRRLAWLSDEQLAGAQRAATDAGMAIGLMHDLAVGVDPEGADAWSFQRFLAEDVTVGCPPDDFNPHGQDWGLPPWRPDTLAEAGYAPFAEVLRGTLRRSGALRLDHIAGLFRLWWVPAGAPPGEGAYVRYDHEALLGVLALEAHRAGSMVIGEDLGTVEPGVREELADRGILGTSVLRFEYLGGSEQRSGPLPPEGWRGDCLATLTTHDLPSTAAWWDGAHVRLHDRLGLLAEPLGDAVTSAAAEVAGWKAELSRVGVLGPDPEGRGEPLAAPTHDTLALHRFLARTPAKLLGVWLPDTVGDLRPQNLPGTADEYPNWQLPVADPAGRTVTLEDLGTHPGPRAVAEVYRELSSRSSVRKVLQEDSARPCHHGSGLLDSPSDRRS</sequence>
<dbReference type="Gene3D" id="3.20.20.80">
    <property type="entry name" value="Glycosidases"/>
    <property type="match status" value="1"/>
</dbReference>
<evidence type="ECO:0000256" key="6">
    <source>
        <dbReference type="ARBA" id="ARBA00022679"/>
    </source>
</evidence>
<gene>
    <name evidence="12" type="primary">malQ</name>
    <name evidence="12" type="ORF">AB5J56_08210</name>
</gene>
<comment type="similarity">
    <text evidence="2 10">Belongs to the disproportionating enzyme family.</text>
</comment>
<dbReference type="RefSeq" id="WP_369231508.1">
    <property type="nucleotide sequence ID" value="NZ_CP163435.1"/>
</dbReference>
<evidence type="ECO:0000256" key="9">
    <source>
        <dbReference type="ARBA" id="ARBA00031501"/>
    </source>
</evidence>
<dbReference type="InterPro" id="IPR017853">
    <property type="entry name" value="GH"/>
</dbReference>
<keyword evidence="7 10" id="KW-0119">Carbohydrate metabolism</keyword>
<name>A0AB39P2I8_9ACTN</name>
<dbReference type="EMBL" id="CP163435">
    <property type="protein sequence ID" value="XDQ24662.1"/>
    <property type="molecule type" value="Genomic_DNA"/>
</dbReference>
<evidence type="ECO:0000256" key="7">
    <source>
        <dbReference type="ARBA" id="ARBA00023277"/>
    </source>
</evidence>
<dbReference type="GO" id="GO:0005975">
    <property type="term" value="P:carbohydrate metabolic process"/>
    <property type="evidence" value="ECO:0007669"/>
    <property type="project" value="InterPro"/>
</dbReference>
<evidence type="ECO:0000256" key="4">
    <source>
        <dbReference type="ARBA" id="ARBA00020295"/>
    </source>
</evidence>
<accession>A0AB39P2I8</accession>
<evidence type="ECO:0000256" key="10">
    <source>
        <dbReference type="RuleBase" id="RU361207"/>
    </source>
</evidence>
<dbReference type="NCBIfam" id="TIGR00217">
    <property type="entry name" value="malQ"/>
    <property type="match status" value="1"/>
</dbReference>
<dbReference type="PANTHER" id="PTHR32438:SF5">
    <property type="entry name" value="4-ALPHA-GLUCANOTRANSFERASE DPE1, CHLOROPLASTIC_AMYLOPLASTIC"/>
    <property type="match status" value="1"/>
</dbReference>
<feature type="region of interest" description="Disordered" evidence="11">
    <location>
        <begin position="702"/>
        <end position="726"/>
    </location>
</feature>
<evidence type="ECO:0000256" key="3">
    <source>
        <dbReference type="ARBA" id="ARBA00012560"/>
    </source>
</evidence>
<dbReference type="InterPro" id="IPR003385">
    <property type="entry name" value="Glyco_hydro_77"/>
</dbReference>
<keyword evidence="5 10" id="KW-0328">Glycosyltransferase</keyword>
<comment type="catalytic activity">
    <reaction evidence="1 10">
        <text>Transfers a segment of a (1-&gt;4)-alpha-D-glucan to a new position in an acceptor, which may be glucose or a (1-&gt;4)-alpha-D-glucan.</text>
        <dbReference type="EC" id="2.4.1.25"/>
    </reaction>
</comment>
<evidence type="ECO:0000256" key="5">
    <source>
        <dbReference type="ARBA" id="ARBA00022676"/>
    </source>
</evidence>
<dbReference type="PANTHER" id="PTHR32438">
    <property type="entry name" value="4-ALPHA-GLUCANOTRANSFERASE DPE1, CHLOROPLASTIC/AMYLOPLASTIC"/>
    <property type="match status" value="1"/>
</dbReference>
<dbReference type="SUPFAM" id="SSF51445">
    <property type="entry name" value="(Trans)glycosidases"/>
    <property type="match status" value="1"/>
</dbReference>
<evidence type="ECO:0000313" key="12">
    <source>
        <dbReference type="EMBL" id="XDQ24662.1"/>
    </source>
</evidence>
<dbReference type="EC" id="2.4.1.25" evidence="3 10"/>
<dbReference type="Pfam" id="PF02446">
    <property type="entry name" value="Glyco_hydro_77"/>
    <property type="match status" value="1"/>
</dbReference>
<proteinExistence type="inferred from homology"/>
<evidence type="ECO:0000256" key="2">
    <source>
        <dbReference type="ARBA" id="ARBA00005684"/>
    </source>
</evidence>
<dbReference type="GO" id="GO:0004134">
    <property type="term" value="F:4-alpha-glucanotransferase activity"/>
    <property type="evidence" value="ECO:0007669"/>
    <property type="project" value="UniProtKB-EC"/>
</dbReference>
<keyword evidence="6 10" id="KW-0808">Transferase</keyword>
<reference evidence="12" key="1">
    <citation type="submission" date="2024-07" db="EMBL/GenBank/DDBJ databases">
        <authorList>
            <person name="Yu S.T."/>
        </authorList>
    </citation>
    <scope>NUCLEOTIDE SEQUENCE</scope>
    <source>
        <strain evidence="12">R21</strain>
    </source>
</reference>
<dbReference type="AlphaFoldDB" id="A0AB39P2I8"/>
<evidence type="ECO:0000256" key="11">
    <source>
        <dbReference type="SAM" id="MobiDB-lite"/>
    </source>
</evidence>
<protein>
    <recommendedName>
        <fullName evidence="4 10">4-alpha-glucanotransferase</fullName>
        <ecNumber evidence="3 10">2.4.1.25</ecNumber>
    </recommendedName>
    <alternativeName>
        <fullName evidence="8 10">Amylomaltase</fullName>
    </alternativeName>
    <alternativeName>
        <fullName evidence="9 10">Disproportionating enzyme</fullName>
    </alternativeName>
</protein>